<proteinExistence type="predicted"/>
<evidence type="ECO:0000313" key="1">
    <source>
        <dbReference type="EMBL" id="MCR9015105.1"/>
    </source>
</evidence>
<organism evidence="1 2">
    <name type="scientific">Aquiflexum gelatinilyticum</name>
    <dbReference type="NCBI Taxonomy" id="2961943"/>
    <lineage>
        <taxon>Bacteria</taxon>
        <taxon>Pseudomonadati</taxon>
        <taxon>Bacteroidota</taxon>
        <taxon>Cytophagia</taxon>
        <taxon>Cytophagales</taxon>
        <taxon>Cyclobacteriaceae</taxon>
        <taxon>Aquiflexum</taxon>
    </lineage>
</organism>
<name>A0A9X2P7F4_9BACT</name>
<accession>A0A9X2P7F4</accession>
<keyword evidence="2" id="KW-1185">Reference proteome</keyword>
<dbReference type="EMBL" id="JANSUY010000004">
    <property type="protein sequence ID" value="MCR9015105.1"/>
    <property type="molecule type" value="Genomic_DNA"/>
</dbReference>
<dbReference type="Proteomes" id="UP001142175">
    <property type="component" value="Unassembled WGS sequence"/>
</dbReference>
<dbReference type="RefSeq" id="WP_258422964.1">
    <property type="nucleotide sequence ID" value="NZ_JANSUY010000004.1"/>
</dbReference>
<protein>
    <submittedName>
        <fullName evidence="1">Uncharacterized protein</fullName>
    </submittedName>
</protein>
<comment type="caution">
    <text evidence="1">The sequence shown here is derived from an EMBL/GenBank/DDBJ whole genome shotgun (WGS) entry which is preliminary data.</text>
</comment>
<gene>
    <name evidence="1" type="ORF">NU887_08655</name>
</gene>
<dbReference type="AlphaFoldDB" id="A0A9X2P7F4"/>
<reference evidence="1" key="1">
    <citation type="submission" date="2022-08" db="EMBL/GenBank/DDBJ databases">
        <authorList>
            <person name="Zhang D."/>
        </authorList>
    </citation>
    <scope>NUCLEOTIDE SEQUENCE</scope>
    <source>
        <strain evidence="1">XJ19-11</strain>
    </source>
</reference>
<sequence>MSNLDVIQIMGKEDSKIKNVENDSVYLYEFEPLSSEDIEVIFDGEMKVKRINFP</sequence>
<evidence type="ECO:0000313" key="2">
    <source>
        <dbReference type="Proteomes" id="UP001142175"/>
    </source>
</evidence>